<accession>A0A212ET44</accession>
<dbReference type="AlphaFoldDB" id="A0A212ET44"/>
<organism evidence="2 3">
    <name type="scientific">Danaus plexippus plexippus</name>
    <dbReference type="NCBI Taxonomy" id="278856"/>
    <lineage>
        <taxon>Eukaryota</taxon>
        <taxon>Metazoa</taxon>
        <taxon>Ecdysozoa</taxon>
        <taxon>Arthropoda</taxon>
        <taxon>Hexapoda</taxon>
        <taxon>Insecta</taxon>
        <taxon>Pterygota</taxon>
        <taxon>Neoptera</taxon>
        <taxon>Endopterygota</taxon>
        <taxon>Lepidoptera</taxon>
        <taxon>Glossata</taxon>
        <taxon>Ditrysia</taxon>
        <taxon>Papilionoidea</taxon>
        <taxon>Nymphalidae</taxon>
        <taxon>Danainae</taxon>
        <taxon>Danaini</taxon>
        <taxon>Danaina</taxon>
        <taxon>Danaus</taxon>
        <taxon>Danaus</taxon>
    </lineage>
</organism>
<dbReference type="Proteomes" id="UP000007151">
    <property type="component" value="Unassembled WGS sequence"/>
</dbReference>
<dbReference type="EMBL" id="AGBW02012643">
    <property type="protein sequence ID" value="OWR44666.1"/>
    <property type="molecule type" value="Genomic_DNA"/>
</dbReference>
<evidence type="ECO:0000313" key="3">
    <source>
        <dbReference type="Proteomes" id="UP000007151"/>
    </source>
</evidence>
<proteinExistence type="predicted"/>
<sequence>MIYRRRVLTLSQDTHREVNSKTSKNIHQTQDSRVADTDNLPTKKYEQVRFIQLQNRDTESPPGDTCPPATGHQPAARSPEPRLSWSFEKDNDVNKTLERSLHP</sequence>
<feature type="compositionally biased region" description="Basic and acidic residues" evidence="1">
    <location>
        <begin position="87"/>
        <end position="103"/>
    </location>
</feature>
<comment type="caution">
    <text evidence="2">The sequence shown here is derived from an EMBL/GenBank/DDBJ whole genome shotgun (WGS) entry which is preliminary data.</text>
</comment>
<feature type="compositionally biased region" description="Polar residues" evidence="1">
    <location>
        <begin position="20"/>
        <end position="32"/>
    </location>
</feature>
<protein>
    <submittedName>
        <fullName evidence="2">Uncharacterized protein</fullName>
    </submittedName>
</protein>
<name>A0A212ET44_DANPL</name>
<evidence type="ECO:0000313" key="2">
    <source>
        <dbReference type="EMBL" id="OWR44666.1"/>
    </source>
</evidence>
<reference evidence="2 3" key="1">
    <citation type="journal article" date="2011" name="Cell">
        <title>The monarch butterfly genome yields insights into long-distance migration.</title>
        <authorList>
            <person name="Zhan S."/>
            <person name="Merlin C."/>
            <person name="Boore J.L."/>
            <person name="Reppert S.M."/>
        </authorList>
    </citation>
    <scope>NUCLEOTIDE SEQUENCE [LARGE SCALE GENOMIC DNA]</scope>
    <source>
        <strain evidence="2">F-2</strain>
    </source>
</reference>
<evidence type="ECO:0000256" key="1">
    <source>
        <dbReference type="SAM" id="MobiDB-lite"/>
    </source>
</evidence>
<feature type="region of interest" description="Disordered" evidence="1">
    <location>
        <begin position="1"/>
        <end position="103"/>
    </location>
</feature>
<dbReference type="InParanoid" id="A0A212ET44"/>
<keyword evidence="3" id="KW-1185">Reference proteome</keyword>
<feature type="compositionally biased region" description="Basic and acidic residues" evidence="1">
    <location>
        <begin position="33"/>
        <end position="47"/>
    </location>
</feature>
<gene>
    <name evidence="2" type="ORF">KGM_209351</name>
</gene>
<dbReference type="KEGG" id="dpl:KGM_209351"/>